<evidence type="ECO:0000256" key="1">
    <source>
        <dbReference type="ARBA" id="ARBA00004442"/>
    </source>
</evidence>
<dbReference type="AlphaFoldDB" id="A0A0D8JFC5"/>
<keyword evidence="3" id="KW-0732">Signal</keyword>
<dbReference type="RefSeq" id="WP_045027230.1">
    <property type="nucleotide sequence ID" value="NZ_JRHC01000001.1"/>
</dbReference>
<comment type="similarity">
    <text evidence="2">Belongs to the SusD family.</text>
</comment>
<dbReference type="PATRIC" id="fig|1544798.3.peg.1520"/>
<feature type="domain" description="SusD-like N-terminal" evidence="7">
    <location>
        <begin position="94"/>
        <end position="215"/>
    </location>
</feature>
<dbReference type="InterPro" id="IPR011990">
    <property type="entry name" value="TPR-like_helical_dom_sf"/>
</dbReference>
<dbReference type="GO" id="GO:0009279">
    <property type="term" value="C:cell outer membrane"/>
    <property type="evidence" value="ECO:0007669"/>
    <property type="project" value="UniProtKB-SubCell"/>
</dbReference>
<organism evidence="8 9">
    <name type="scientific">Draconibacterium sediminis</name>
    <dbReference type="NCBI Taxonomy" id="1544798"/>
    <lineage>
        <taxon>Bacteria</taxon>
        <taxon>Pseudomonadati</taxon>
        <taxon>Bacteroidota</taxon>
        <taxon>Bacteroidia</taxon>
        <taxon>Marinilabiliales</taxon>
        <taxon>Prolixibacteraceae</taxon>
        <taxon>Draconibacterium</taxon>
    </lineage>
</organism>
<dbReference type="STRING" id="1544798.LH29_07590"/>
<dbReference type="Gene3D" id="1.25.40.390">
    <property type="match status" value="1"/>
</dbReference>
<evidence type="ECO:0000256" key="4">
    <source>
        <dbReference type="ARBA" id="ARBA00023136"/>
    </source>
</evidence>
<name>A0A0D8JFC5_9BACT</name>
<proteinExistence type="inferred from homology"/>
<keyword evidence="5" id="KW-0998">Cell outer membrane</keyword>
<protein>
    <submittedName>
        <fullName evidence="8">Membrane protein</fullName>
    </submittedName>
</protein>
<evidence type="ECO:0000313" key="8">
    <source>
        <dbReference type="EMBL" id="KJF45236.1"/>
    </source>
</evidence>
<evidence type="ECO:0000259" key="7">
    <source>
        <dbReference type="Pfam" id="PF14322"/>
    </source>
</evidence>
<dbReference type="SUPFAM" id="SSF48452">
    <property type="entry name" value="TPR-like"/>
    <property type="match status" value="1"/>
</dbReference>
<accession>A0A0D8JFC5</accession>
<comment type="caution">
    <text evidence="8">The sequence shown here is derived from an EMBL/GenBank/DDBJ whole genome shotgun (WGS) entry which is preliminary data.</text>
</comment>
<evidence type="ECO:0000256" key="3">
    <source>
        <dbReference type="ARBA" id="ARBA00022729"/>
    </source>
</evidence>
<evidence type="ECO:0000259" key="6">
    <source>
        <dbReference type="Pfam" id="PF07980"/>
    </source>
</evidence>
<evidence type="ECO:0000256" key="2">
    <source>
        <dbReference type="ARBA" id="ARBA00006275"/>
    </source>
</evidence>
<dbReference type="OrthoDB" id="1096885at2"/>
<evidence type="ECO:0000256" key="5">
    <source>
        <dbReference type="ARBA" id="ARBA00023237"/>
    </source>
</evidence>
<keyword evidence="4" id="KW-0472">Membrane</keyword>
<dbReference type="InterPro" id="IPR012944">
    <property type="entry name" value="SusD_RagB_dom"/>
</dbReference>
<reference evidence="8 9" key="1">
    <citation type="submission" date="2014-09" db="EMBL/GenBank/DDBJ databases">
        <title>Draft Genome Sequence of Draconibacterium sp. JN14CK-3.</title>
        <authorList>
            <person name="Dong C."/>
            <person name="Lai Q."/>
            <person name="Shao Z."/>
        </authorList>
    </citation>
    <scope>NUCLEOTIDE SEQUENCE [LARGE SCALE GENOMIC DNA]</scope>
    <source>
        <strain evidence="8 9">JN14CK-3</strain>
    </source>
</reference>
<feature type="domain" description="RagB/SusD" evidence="6">
    <location>
        <begin position="290"/>
        <end position="626"/>
    </location>
</feature>
<dbReference type="InterPro" id="IPR033985">
    <property type="entry name" value="SusD-like_N"/>
</dbReference>
<dbReference type="Pfam" id="PF07980">
    <property type="entry name" value="SusD_RagB"/>
    <property type="match status" value="1"/>
</dbReference>
<sequence>MKKILYILIFLMAFNWGCNDDDFLDREPTNILLDEQVWSDEALIFSVISDLYFRIPEYQSVNYWQGYADFDEAFASNFGDYGRHKNNDWGYGEWGLWNYGYIRELNLFIQKAQSDLTSDLDPAVKARFIAEGRFLRANAYFELVKRMGGVPLILEPLEYDFSGDATYLQHPRAKEAEIYDFVLSELDAVKSDLPDDANIKSRATQGLVLAMKARVAIYAASIAKYGVNTPNVSLPGGEVGIAANLADGYYTQALSAAEELIKSGTYSLYNKKEDLSENFANIFIDKANNPEVIFVRDYVQSERFDGRANTWTLVNQPWSGAEDLEGGRTNPSLNLVQSFEMLDNSFATFQTTTEEGDYIFFNDPMDMFAGRDPRLAGTVILPGSKFKGKDLDIWAGYQLADGSVITGDEFGQRKVLPGSETPVQVVGFDGPIDGREYSAQSGFYVRKFMDTATGSGQRGLKSDRWWVRYRLAETYLVAAEAAFELGNSGKAADYMNDVRRRAGFTTDLTAADITFDRIAHERKVELAFEGHQLWDLKRWRLAHIVFNGEKVDLTDKPWKADEVSTRVFGLWPYKYYEPGSPNDGKWIFKQVLPGQVTGADRFRLGNYYSFINDDIRNNNPQIVKNPNQ</sequence>
<dbReference type="Proteomes" id="UP000032544">
    <property type="component" value="Unassembled WGS sequence"/>
</dbReference>
<comment type="subcellular location">
    <subcellularLocation>
        <location evidence="1">Cell outer membrane</location>
    </subcellularLocation>
</comment>
<keyword evidence="9" id="KW-1185">Reference proteome</keyword>
<gene>
    <name evidence="8" type="ORF">LH29_07590</name>
</gene>
<dbReference type="EMBL" id="JRHC01000001">
    <property type="protein sequence ID" value="KJF45236.1"/>
    <property type="molecule type" value="Genomic_DNA"/>
</dbReference>
<evidence type="ECO:0000313" key="9">
    <source>
        <dbReference type="Proteomes" id="UP000032544"/>
    </source>
</evidence>
<dbReference type="Pfam" id="PF14322">
    <property type="entry name" value="SusD-like_3"/>
    <property type="match status" value="1"/>
</dbReference>